<dbReference type="Gene3D" id="3.60.15.10">
    <property type="entry name" value="Ribonuclease Z/Hydroxyacylglutathione hydrolase-like"/>
    <property type="match status" value="1"/>
</dbReference>
<evidence type="ECO:0000313" key="7">
    <source>
        <dbReference type="EMBL" id="AVO33960.1"/>
    </source>
</evidence>
<feature type="chain" id="PRO_5015626876" evidence="5">
    <location>
        <begin position="38"/>
        <end position="356"/>
    </location>
</feature>
<evidence type="ECO:0000256" key="3">
    <source>
        <dbReference type="ARBA" id="ARBA00022801"/>
    </source>
</evidence>
<feature type="domain" description="Metallo-beta-lactamase" evidence="6">
    <location>
        <begin position="115"/>
        <end position="323"/>
    </location>
</feature>
<dbReference type="RefSeq" id="WP_106702516.1">
    <property type="nucleotide sequence ID" value="NZ_CP027666.1"/>
</dbReference>
<dbReference type="SUPFAM" id="SSF56281">
    <property type="entry name" value="Metallo-hydrolase/oxidoreductase"/>
    <property type="match status" value="1"/>
</dbReference>
<dbReference type="InterPro" id="IPR051013">
    <property type="entry name" value="MBL_superfamily_lactonases"/>
</dbReference>
<evidence type="ECO:0000256" key="4">
    <source>
        <dbReference type="ARBA" id="ARBA00022833"/>
    </source>
</evidence>
<dbReference type="Pfam" id="PF00753">
    <property type="entry name" value="Lactamase_B"/>
    <property type="match status" value="1"/>
</dbReference>
<evidence type="ECO:0000313" key="8">
    <source>
        <dbReference type="Proteomes" id="UP000239709"/>
    </source>
</evidence>
<dbReference type="InterPro" id="IPR001279">
    <property type="entry name" value="Metallo-B-lactamas"/>
</dbReference>
<dbReference type="InterPro" id="IPR036866">
    <property type="entry name" value="RibonucZ/Hydroxyglut_hydro"/>
</dbReference>
<keyword evidence="2" id="KW-0479">Metal-binding</keyword>
<comment type="similarity">
    <text evidence="1">Belongs to the metallo-beta-lactamase superfamily.</text>
</comment>
<keyword evidence="4" id="KW-0862">Zinc</keyword>
<dbReference type="GO" id="GO:0016787">
    <property type="term" value="F:hydrolase activity"/>
    <property type="evidence" value="ECO:0007669"/>
    <property type="project" value="UniProtKB-KW"/>
</dbReference>
<gene>
    <name evidence="7" type="ORF">C6570_06615</name>
</gene>
<evidence type="ECO:0000256" key="5">
    <source>
        <dbReference type="SAM" id="SignalP"/>
    </source>
</evidence>
<protein>
    <submittedName>
        <fullName evidence="7">MBL fold metallo-hydrolase</fullName>
    </submittedName>
</protein>
<accession>A0A2S0MDQ5</accession>
<reference evidence="7 8" key="1">
    <citation type="submission" date="2018-03" db="EMBL/GenBank/DDBJ databases">
        <title>Genome sequencing of Ottowia sp.</title>
        <authorList>
            <person name="Kim S.-J."/>
            <person name="Heo J."/>
            <person name="Kwon S.-W."/>
        </authorList>
    </citation>
    <scope>NUCLEOTIDE SEQUENCE [LARGE SCALE GENOMIC DNA]</scope>
    <source>
        <strain evidence="7 8">KADR8-3</strain>
    </source>
</reference>
<dbReference type="SMART" id="SM00849">
    <property type="entry name" value="Lactamase_B"/>
    <property type="match status" value="1"/>
</dbReference>
<evidence type="ECO:0000256" key="2">
    <source>
        <dbReference type="ARBA" id="ARBA00022723"/>
    </source>
</evidence>
<evidence type="ECO:0000256" key="1">
    <source>
        <dbReference type="ARBA" id="ARBA00007749"/>
    </source>
</evidence>
<dbReference type="OrthoDB" id="5443440at2"/>
<proteinExistence type="inferred from homology"/>
<organism evidence="7 8">
    <name type="scientific">Ottowia oryzae</name>
    <dbReference type="NCBI Taxonomy" id="2109914"/>
    <lineage>
        <taxon>Bacteria</taxon>
        <taxon>Pseudomonadati</taxon>
        <taxon>Pseudomonadota</taxon>
        <taxon>Betaproteobacteria</taxon>
        <taxon>Burkholderiales</taxon>
        <taxon>Comamonadaceae</taxon>
        <taxon>Ottowia</taxon>
    </lineage>
</organism>
<dbReference type="CDD" id="cd07720">
    <property type="entry name" value="OPHC2-like_MBL-fold"/>
    <property type="match status" value="1"/>
</dbReference>
<evidence type="ECO:0000259" key="6">
    <source>
        <dbReference type="SMART" id="SM00849"/>
    </source>
</evidence>
<feature type="signal peptide" evidence="5">
    <location>
        <begin position="1"/>
        <end position="37"/>
    </location>
</feature>
<name>A0A2S0MDQ5_9BURK</name>
<keyword evidence="8" id="KW-1185">Reference proteome</keyword>
<dbReference type="PANTHER" id="PTHR42978">
    <property type="entry name" value="QUORUM-QUENCHING LACTONASE YTNP-RELATED-RELATED"/>
    <property type="match status" value="1"/>
</dbReference>
<dbReference type="KEGG" id="otk:C6570_06615"/>
<dbReference type="AlphaFoldDB" id="A0A2S0MDQ5"/>
<keyword evidence="3 7" id="KW-0378">Hydrolase</keyword>
<dbReference type="Proteomes" id="UP000239709">
    <property type="component" value="Chromosome"/>
</dbReference>
<dbReference type="PANTHER" id="PTHR42978:SF6">
    <property type="entry name" value="QUORUM-QUENCHING LACTONASE YTNP-RELATED"/>
    <property type="match status" value="1"/>
</dbReference>
<sequence>MKNAALPARRSHPLHALRPLAALALTIGGLCALPASAQPAPATSATPSTAPAASAGFVQVPGVYRQVIGDLQVTALFDGVVFIPVQQIKQFDLARSQQWLNADHVPQSKDGVQTAVNAYLVRRGSELILVDTGTANCFGPTLGQVLANLRAAGVRPEDVNHVLLTHAHPDHMCGLLTADGAVAYPNATVWLAQGDVDYWLSTAARDKAPDPMRPLFDMARRAVAPYQAAGHFKAYSPGVALPEGVQSVPSPGHTPDHTSWRIQSASGPASLLVWGDVLHYHAVQFRHPDASFEYDSDRRQAVASRKRLLAQLSQSGEWVAGAHLPFPGIGHVGTALAGAKQGYRWIPAEFGPTGTP</sequence>
<keyword evidence="5" id="KW-0732">Signal</keyword>
<dbReference type="EMBL" id="CP027666">
    <property type="protein sequence ID" value="AVO33960.1"/>
    <property type="molecule type" value="Genomic_DNA"/>
</dbReference>
<dbReference type="GO" id="GO:0046872">
    <property type="term" value="F:metal ion binding"/>
    <property type="evidence" value="ECO:0007669"/>
    <property type="project" value="UniProtKB-KW"/>
</dbReference>